<evidence type="ECO:0000259" key="1">
    <source>
        <dbReference type="Pfam" id="PF03731"/>
    </source>
</evidence>
<dbReference type="Gene3D" id="3.40.50.410">
    <property type="entry name" value="von Willebrand factor, type A domain"/>
    <property type="match status" value="1"/>
</dbReference>
<feature type="domain" description="Ku70/Ku80 N-terminal alpha/beta" evidence="1">
    <location>
        <begin position="18"/>
        <end position="155"/>
    </location>
</feature>
<dbReference type="GO" id="GO:0000723">
    <property type="term" value="P:telomere maintenance"/>
    <property type="evidence" value="ECO:0007669"/>
    <property type="project" value="TreeGrafter"/>
</dbReference>
<comment type="caution">
    <text evidence="2">The sequence shown here is derived from an EMBL/GenBank/DDBJ whole genome shotgun (WGS) entry which is preliminary data.</text>
</comment>
<dbReference type="OrthoDB" id="1549518at2759"/>
<organism evidence="2 3">
    <name type="scientific">Actinidia rufa</name>
    <dbReference type="NCBI Taxonomy" id="165716"/>
    <lineage>
        <taxon>Eukaryota</taxon>
        <taxon>Viridiplantae</taxon>
        <taxon>Streptophyta</taxon>
        <taxon>Embryophyta</taxon>
        <taxon>Tracheophyta</taxon>
        <taxon>Spermatophyta</taxon>
        <taxon>Magnoliopsida</taxon>
        <taxon>eudicotyledons</taxon>
        <taxon>Gunneridae</taxon>
        <taxon>Pentapetalae</taxon>
        <taxon>asterids</taxon>
        <taxon>Ericales</taxon>
        <taxon>Actinidiaceae</taxon>
        <taxon>Actinidia</taxon>
    </lineage>
</organism>
<dbReference type="GO" id="GO:0003690">
    <property type="term" value="F:double-stranded DNA binding"/>
    <property type="evidence" value="ECO:0007669"/>
    <property type="project" value="TreeGrafter"/>
</dbReference>
<dbReference type="SUPFAM" id="SSF53300">
    <property type="entry name" value="vWA-like"/>
    <property type="match status" value="1"/>
</dbReference>
<dbReference type="Proteomes" id="UP000585474">
    <property type="component" value="Unassembled WGS sequence"/>
</dbReference>
<gene>
    <name evidence="2" type="ORF">Acr_09g0006910</name>
</gene>
<proteinExistence type="predicted"/>
<dbReference type="InterPro" id="IPR036465">
    <property type="entry name" value="vWFA_dom_sf"/>
</dbReference>
<name>A0A7J0F6C7_9ERIC</name>
<dbReference type="PANTHER" id="PTHR12604">
    <property type="entry name" value="KU AUTOANTIGEN DNA HELICASE"/>
    <property type="match status" value="1"/>
</dbReference>
<keyword evidence="3" id="KW-1185">Reference proteome</keyword>
<dbReference type="Pfam" id="PF03731">
    <property type="entry name" value="Ku_N"/>
    <property type="match status" value="1"/>
</dbReference>
<dbReference type="AlphaFoldDB" id="A0A7J0F6C7"/>
<evidence type="ECO:0000313" key="3">
    <source>
        <dbReference type="Proteomes" id="UP000585474"/>
    </source>
</evidence>
<reference evidence="2 3" key="1">
    <citation type="submission" date="2019-07" db="EMBL/GenBank/DDBJ databases">
        <title>De Novo Assembly of kiwifruit Actinidia rufa.</title>
        <authorList>
            <person name="Sugita-Konishi S."/>
            <person name="Sato K."/>
            <person name="Mori E."/>
            <person name="Abe Y."/>
            <person name="Kisaki G."/>
            <person name="Hamano K."/>
            <person name="Suezawa K."/>
            <person name="Otani M."/>
            <person name="Fukuda T."/>
            <person name="Manabe T."/>
            <person name="Gomi K."/>
            <person name="Tabuchi M."/>
            <person name="Akimitsu K."/>
            <person name="Kataoka I."/>
        </authorList>
    </citation>
    <scope>NUCLEOTIDE SEQUENCE [LARGE SCALE GENOMIC DNA]</scope>
    <source>
        <strain evidence="3">cv. Fuchu</strain>
    </source>
</reference>
<evidence type="ECO:0000313" key="2">
    <source>
        <dbReference type="EMBL" id="GFY94245.1"/>
    </source>
</evidence>
<dbReference type="EMBL" id="BJWL01000009">
    <property type="protein sequence ID" value="GFY94245.1"/>
    <property type="molecule type" value="Genomic_DNA"/>
</dbReference>
<accession>A0A7J0F6C7</accession>
<dbReference type="PANTHER" id="PTHR12604:SF4">
    <property type="entry name" value="X-RAY REPAIR CROSS-COMPLEMENTING PROTEIN 5"/>
    <property type="match status" value="1"/>
</dbReference>
<dbReference type="InterPro" id="IPR005161">
    <property type="entry name" value="Ku_N"/>
</dbReference>
<protein>
    <submittedName>
        <fullName evidence="2">Ku80 family protein</fullName>
    </submittedName>
</protein>
<dbReference type="GO" id="GO:0006303">
    <property type="term" value="P:double-strand break repair via nonhomologous end joining"/>
    <property type="evidence" value="ECO:0007669"/>
    <property type="project" value="TreeGrafter"/>
</dbReference>
<sequence length="274" mass="30059">MLGKQLKIYDVSAVTLEALVLVLDVGPSMHNTLQEIEKVCSMLVTKKDELFLKLSDTNNELTKEVGGYEHVVVLRHIKVVDGDAVEALQQLPRGTAAGDFLDAIVVGMDMLIKKFGQTNKGKKRLCLVTNALCPIKDPYEGTKEDQVNAIASQMSAHGMKMDCIVVRGKQNVDENKRVMEENDFLLGIFSRKTSSKVVYAESPTSLLGSLRTRNISPVTTYRGDLEISSSLKIKLAVDYWILSLMGTNIGLHLDINIGLHQLVCNSAEAASSAH</sequence>
<dbReference type="GO" id="GO:0043564">
    <property type="term" value="C:Ku70:Ku80 complex"/>
    <property type="evidence" value="ECO:0007669"/>
    <property type="project" value="TreeGrafter"/>
</dbReference>
<dbReference type="GO" id="GO:0042162">
    <property type="term" value="F:telomeric DNA binding"/>
    <property type="evidence" value="ECO:0007669"/>
    <property type="project" value="TreeGrafter"/>
</dbReference>